<proteinExistence type="predicted"/>
<dbReference type="EMBL" id="JAPESX010000013">
    <property type="protein sequence ID" value="KAJ8124065.1"/>
    <property type="molecule type" value="Genomic_DNA"/>
</dbReference>
<evidence type="ECO:0000313" key="1">
    <source>
        <dbReference type="EMBL" id="KAJ8124065.1"/>
    </source>
</evidence>
<name>A0ACC2J9F4_9PEZI</name>
<comment type="caution">
    <text evidence="1">The sequence shown here is derived from an EMBL/GenBank/DDBJ whole genome shotgun (WGS) entry which is preliminary data.</text>
</comment>
<sequence>MGCAESQTHTSESEDGTVEVEKRLDNLRTKLRPIEIPSFETETSKHDVLRHFYDWVIETEEYEGFFKRQRVPDDVDSGVLCVTGPAGAGKTTLMRATVQGLLEEAKATANTDGFNLACFFCGSRDKTNSGATLAIKSLIWQILRSQPSLMQHMEKKFRTTGRDTFDDPNDFYAMSIVLYDILRDVNFDGSRKLRLTYIIVDAIEELGVDDDVPGSLNTNSAVSEVAQSSKFSEPFQSQVTAELSAMNPRNLLWVAMACRRIKLHGLPWNATTILCRLPKDVNKLYHEAYETIDKLDYPEDQARCRDILFTTAIAYRTLSISEVENLLGLPANVDVEIMCYWLKNVEQALLLLKAHQSIKSSEDLDLKYSLPFLPSTSELRQKLLWKAPRWLEVAPAIEASAAAGGDDGMVRLWDAETFKIQHAFEMGRCVYQIWDWPTGAHIASLGPTGRVHSSPDGRKLVAAKARDLATFVIASDSNGKEWTESTLELTDGGFYDVKVVRLSPDGALIAYTKGVTVFLWDIQSRKHRSLPGRHRSDITGLDFSHNSKYLASCSNGDGAVHVWDIDDETGEPLSSNDNTVIVWDISNTLQDVDTGQHEVEPSPTKHDSFVTFIAFSPRGDLFASALSSGTISLWDSNDGHLLGALDGHCSDITWLDFSYNGQILVSSSIDKTVCVWDTSSRAHCESVVVAAFSPKGTYLASGGDDPDIMIWKLKLGDGDKQEPEIVIDHSSDGGILGLTFTKDEKRIVSCDSDGVIEIWKLETGTCEQTLRHNQPHKIFRTIQLDEGPTDILITEIGAWPITIKRPSSSASASNLDTTPEPTRSRLNRRAPPDWCPYGISNDRRWITWNNRNLIYLPAHYRPSNHEWVACRVHDRMVVIGSDSGKVLFFKFPANESPSFEGEDVS</sequence>
<evidence type="ECO:0000313" key="2">
    <source>
        <dbReference type="Proteomes" id="UP001153334"/>
    </source>
</evidence>
<dbReference type="Proteomes" id="UP001153334">
    <property type="component" value="Unassembled WGS sequence"/>
</dbReference>
<gene>
    <name evidence="1" type="ORF">ONZ43_g128</name>
</gene>
<organism evidence="1 2">
    <name type="scientific">Nemania bipapillata</name>
    <dbReference type="NCBI Taxonomy" id="110536"/>
    <lineage>
        <taxon>Eukaryota</taxon>
        <taxon>Fungi</taxon>
        <taxon>Dikarya</taxon>
        <taxon>Ascomycota</taxon>
        <taxon>Pezizomycotina</taxon>
        <taxon>Sordariomycetes</taxon>
        <taxon>Xylariomycetidae</taxon>
        <taxon>Xylariales</taxon>
        <taxon>Xylariaceae</taxon>
        <taxon>Nemania</taxon>
    </lineage>
</organism>
<protein>
    <submittedName>
        <fullName evidence="1">Uncharacterized protein</fullName>
    </submittedName>
</protein>
<accession>A0ACC2J9F4</accession>
<keyword evidence="2" id="KW-1185">Reference proteome</keyword>
<reference evidence="1" key="1">
    <citation type="submission" date="2022-11" db="EMBL/GenBank/DDBJ databases">
        <title>Genome Sequence of Nemania bipapillata.</title>
        <authorList>
            <person name="Buettner E."/>
        </authorList>
    </citation>
    <scope>NUCLEOTIDE SEQUENCE</scope>
    <source>
        <strain evidence="1">CP14</strain>
    </source>
</reference>